<organism evidence="1 2">
    <name type="scientific">Caenorhabditis tropicalis</name>
    <dbReference type="NCBI Taxonomy" id="1561998"/>
    <lineage>
        <taxon>Eukaryota</taxon>
        <taxon>Metazoa</taxon>
        <taxon>Ecdysozoa</taxon>
        <taxon>Nematoda</taxon>
        <taxon>Chromadorea</taxon>
        <taxon>Rhabditida</taxon>
        <taxon>Rhabditina</taxon>
        <taxon>Rhabditomorpha</taxon>
        <taxon>Rhabditoidea</taxon>
        <taxon>Rhabditidae</taxon>
        <taxon>Peloderinae</taxon>
        <taxon>Caenorhabditis</taxon>
    </lineage>
</organism>
<protein>
    <submittedName>
        <fullName evidence="2">Uncharacterized protein</fullName>
    </submittedName>
</protein>
<evidence type="ECO:0000313" key="1">
    <source>
        <dbReference type="Proteomes" id="UP000095282"/>
    </source>
</evidence>
<keyword evidence="1" id="KW-1185">Reference proteome</keyword>
<dbReference type="eggNOG" id="ENOG502TGSQ">
    <property type="taxonomic scope" value="Eukaryota"/>
</dbReference>
<name>A0A1I7UNT1_9PELO</name>
<proteinExistence type="predicted"/>
<dbReference type="Proteomes" id="UP000095282">
    <property type="component" value="Unplaced"/>
</dbReference>
<sequence length="252" mass="29344">MMIIQKTNSKGLSKQITDNGKLEGEMIEDKVPCEMPEITPFLPTRIRSKIELIWQKVEKNGNCWIEMAQTRNALLRLTSAEKSILLRKSRKQCKVPSIVHALPEKYQKKITDIWEKNINEKVQKEKSCWEQQKKTRMLLLNLPMGFKFHPPAFECALPHFYNRLEQSLQEKLREIWKGYKKGSSCVEQIDRQIQLLEANDISLKSFQVRLLLSSADNNLFLFFSDATSINVPETKRNSKKTEKTCKCGLRKG</sequence>
<dbReference type="WBParaSite" id="Csp11.Scaffold630.g17835.t1">
    <property type="protein sequence ID" value="Csp11.Scaffold630.g17835.t1"/>
    <property type="gene ID" value="Csp11.Scaffold630.g17835"/>
</dbReference>
<accession>A0A1I7UNT1</accession>
<evidence type="ECO:0000313" key="2">
    <source>
        <dbReference type="WBParaSite" id="Csp11.Scaffold630.g17835.t1"/>
    </source>
</evidence>
<dbReference type="AlphaFoldDB" id="A0A1I7UNT1"/>
<reference evidence="2" key="1">
    <citation type="submission" date="2016-11" db="UniProtKB">
        <authorList>
            <consortium name="WormBaseParasite"/>
        </authorList>
    </citation>
    <scope>IDENTIFICATION</scope>
</reference>